<evidence type="ECO:0000256" key="1">
    <source>
        <dbReference type="SAM" id="MobiDB-lite"/>
    </source>
</evidence>
<feature type="region of interest" description="Disordered" evidence="1">
    <location>
        <begin position="407"/>
        <end position="437"/>
    </location>
</feature>
<feature type="region of interest" description="Disordered" evidence="1">
    <location>
        <begin position="141"/>
        <end position="175"/>
    </location>
</feature>
<dbReference type="Pfam" id="PF20710">
    <property type="entry name" value="DUF6824"/>
    <property type="match status" value="1"/>
</dbReference>
<protein>
    <recommendedName>
        <fullName evidence="2">DUF6824 domain-containing protein</fullName>
    </recommendedName>
</protein>
<dbReference type="AlphaFoldDB" id="A0A9K3LTE3"/>
<dbReference type="InterPro" id="IPR049227">
    <property type="entry name" value="DUF6824"/>
</dbReference>
<dbReference type="OrthoDB" id="48019at2759"/>
<accession>A0A9K3LTE3</accession>
<dbReference type="Proteomes" id="UP000693970">
    <property type="component" value="Unassembled WGS sequence"/>
</dbReference>
<sequence>MDLNQSGEEEEIPTILTDVDKKLPSRMMSVDDSIMLPEHYHPTDDDVICSWARQNHSHPGNERFRMLIEKYAPIYDGLSTKYQKSGIIAKIVNEVRTKSRGAGFVRKDFYSGRWFDIGDEKARDKVGHAIRKAAAFLDKKQPGATTKPTKKVRQSSKQKLKMEKKQQRAVLDSTTTTDASQRGIVDQTPAVLLHDSSTVNRDIAQDINLRAHRAMASLLTPSLDPSVFSSTTTTSSSFAASNMASFPSLSFFPGLASVLGTGAPVGLGLDNITTSDSDRLLQTIQARQFLSNAAQQQLQQQLQQQQIQQQQEQAMNVLRQSNEISLLTRNERESNFGMYPQSIIPRLRLVDSSLHGAGSPMIFPSAAAAGGGGVFGGLELSNSLLLQQALQQQRVTGESLLMAPSAGLQTDTVHTSGTSSAERTSRDQDRRSTSQDG</sequence>
<name>A0A9K3LTE3_9STRA</name>
<feature type="compositionally biased region" description="Basic residues" evidence="1">
    <location>
        <begin position="148"/>
        <end position="159"/>
    </location>
</feature>
<keyword evidence="4" id="KW-1185">Reference proteome</keyword>
<feature type="compositionally biased region" description="Polar residues" evidence="1">
    <location>
        <begin position="407"/>
        <end position="422"/>
    </location>
</feature>
<reference evidence="3" key="2">
    <citation type="submission" date="2021-04" db="EMBL/GenBank/DDBJ databases">
        <authorList>
            <person name="Podell S."/>
        </authorList>
    </citation>
    <scope>NUCLEOTIDE SEQUENCE</scope>
    <source>
        <strain evidence="3">Hildebrandi</strain>
    </source>
</reference>
<evidence type="ECO:0000259" key="2">
    <source>
        <dbReference type="Pfam" id="PF20710"/>
    </source>
</evidence>
<comment type="caution">
    <text evidence="3">The sequence shown here is derived from an EMBL/GenBank/DDBJ whole genome shotgun (WGS) entry which is preliminary data.</text>
</comment>
<organism evidence="3 4">
    <name type="scientific">Nitzschia inconspicua</name>
    <dbReference type="NCBI Taxonomy" id="303405"/>
    <lineage>
        <taxon>Eukaryota</taxon>
        <taxon>Sar</taxon>
        <taxon>Stramenopiles</taxon>
        <taxon>Ochrophyta</taxon>
        <taxon>Bacillariophyta</taxon>
        <taxon>Bacillariophyceae</taxon>
        <taxon>Bacillariophycidae</taxon>
        <taxon>Bacillariales</taxon>
        <taxon>Bacillariaceae</taxon>
        <taxon>Nitzschia</taxon>
    </lineage>
</organism>
<evidence type="ECO:0000313" key="3">
    <source>
        <dbReference type="EMBL" id="KAG7367575.1"/>
    </source>
</evidence>
<feature type="domain" description="DUF6824" evidence="2">
    <location>
        <begin position="46"/>
        <end position="132"/>
    </location>
</feature>
<proteinExistence type="predicted"/>
<evidence type="ECO:0000313" key="4">
    <source>
        <dbReference type="Proteomes" id="UP000693970"/>
    </source>
</evidence>
<reference evidence="3" key="1">
    <citation type="journal article" date="2021" name="Sci. Rep.">
        <title>Diploid genomic architecture of Nitzschia inconspicua, an elite biomass production diatom.</title>
        <authorList>
            <person name="Oliver A."/>
            <person name="Podell S."/>
            <person name="Pinowska A."/>
            <person name="Traller J.C."/>
            <person name="Smith S.R."/>
            <person name="McClure R."/>
            <person name="Beliaev A."/>
            <person name="Bohutskyi P."/>
            <person name="Hill E.A."/>
            <person name="Rabines A."/>
            <person name="Zheng H."/>
            <person name="Allen L.Z."/>
            <person name="Kuo A."/>
            <person name="Grigoriev I.V."/>
            <person name="Allen A.E."/>
            <person name="Hazlebeck D."/>
            <person name="Allen E.E."/>
        </authorList>
    </citation>
    <scope>NUCLEOTIDE SEQUENCE</scope>
    <source>
        <strain evidence="3">Hildebrandi</strain>
    </source>
</reference>
<dbReference type="EMBL" id="JAGRRH010000007">
    <property type="protein sequence ID" value="KAG7367575.1"/>
    <property type="molecule type" value="Genomic_DNA"/>
</dbReference>
<feature type="compositionally biased region" description="Basic and acidic residues" evidence="1">
    <location>
        <begin position="423"/>
        <end position="437"/>
    </location>
</feature>
<gene>
    <name evidence="3" type="ORF">IV203_030246</name>
</gene>